<organism evidence="1 2">
    <name type="scientific">Stephania japonica</name>
    <dbReference type="NCBI Taxonomy" id="461633"/>
    <lineage>
        <taxon>Eukaryota</taxon>
        <taxon>Viridiplantae</taxon>
        <taxon>Streptophyta</taxon>
        <taxon>Embryophyta</taxon>
        <taxon>Tracheophyta</taxon>
        <taxon>Spermatophyta</taxon>
        <taxon>Magnoliopsida</taxon>
        <taxon>Ranunculales</taxon>
        <taxon>Menispermaceae</taxon>
        <taxon>Menispermoideae</taxon>
        <taxon>Cissampelideae</taxon>
        <taxon>Stephania</taxon>
    </lineage>
</organism>
<name>A0AAP0ECW2_9MAGN</name>
<accession>A0AAP0ECW2</accession>
<keyword evidence="2" id="KW-1185">Reference proteome</keyword>
<gene>
    <name evidence="1" type="ORF">Sjap_024133</name>
</gene>
<evidence type="ECO:0000313" key="2">
    <source>
        <dbReference type="Proteomes" id="UP001417504"/>
    </source>
</evidence>
<comment type="caution">
    <text evidence="1">The sequence shown here is derived from an EMBL/GenBank/DDBJ whole genome shotgun (WGS) entry which is preliminary data.</text>
</comment>
<protein>
    <submittedName>
        <fullName evidence="1">Uncharacterized protein</fullName>
    </submittedName>
</protein>
<sequence>MQPIKCGNETQRNQREQINMITRRNQYIKESLGYRFHLSLIKMPKLLIMNAR</sequence>
<dbReference type="EMBL" id="JBBNAE010000010">
    <property type="protein sequence ID" value="KAK9090956.1"/>
    <property type="molecule type" value="Genomic_DNA"/>
</dbReference>
<dbReference type="Proteomes" id="UP001417504">
    <property type="component" value="Unassembled WGS sequence"/>
</dbReference>
<reference evidence="1 2" key="1">
    <citation type="submission" date="2024-01" db="EMBL/GenBank/DDBJ databases">
        <title>Genome assemblies of Stephania.</title>
        <authorList>
            <person name="Yang L."/>
        </authorList>
    </citation>
    <scope>NUCLEOTIDE SEQUENCE [LARGE SCALE GENOMIC DNA]</scope>
    <source>
        <strain evidence="1">QJT</strain>
        <tissue evidence="1">Leaf</tissue>
    </source>
</reference>
<evidence type="ECO:0000313" key="1">
    <source>
        <dbReference type="EMBL" id="KAK9090956.1"/>
    </source>
</evidence>
<proteinExistence type="predicted"/>
<dbReference type="AlphaFoldDB" id="A0AAP0ECW2"/>